<evidence type="ECO:0000313" key="2">
    <source>
        <dbReference type="Proteomes" id="UP000601223"/>
    </source>
</evidence>
<comment type="caution">
    <text evidence="1">The sequence shown here is derived from an EMBL/GenBank/DDBJ whole genome shotgun (WGS) entry which is preliminary data.</text>
</comment>
<dbReference type="InterPro" id="IPR016193">
    <property type="entry name" value="Cytidine_deaminase-like"/>
</dbReference>
<keyword evidence="2" id="KW-1185">Reference proteome</keyword>
<gene>
    <name evidence="1" type="ORF">Cba03nite_68730</name>
</gene>
<dbReference type="Proteomes" id="UP000601223">
    <property type="component" value="Unassembled WGS sequence"/>
</dbReference>
<reference evidence="1 2" key="1">
    <citation type="submission" date="2021-01" db="EMBL/GenBank/DDBJ databases">
        <title>Whole genome shotgun sequence of Catellatospora bangladeshensis NBRC 107357.</title>
        <authorList>
            <person name="Komaki H."/>
            <person name="Tamura T."/>
        </authorList>
    </citation>
    <scope>NUCLEOTIDE SEQUENCE [LARGE SCALE GENOMIC DNA]</scope>
    <source>
        <strain evidence="1 2">NBRC 107357</strain>
    </source>
</reference>
<dbReference type="GO" id="GO:0003824">
    <property type="term" value="F:catalytic activity"/>
    <property type="evidence" value="ECO:0007669"/>
    <property type="project" value="InterPro"/>
</dbReference>
<dbReference type="SUPFAM" id="SSF53927">
    <property type="entry name" value="Cytidine deaminase-like"/>
    <property type="match status" value="1"/>
</dbReference>
<name>A0A8J3JYV0_9ACTN</name>
<dbReference type="Gene3D" id="3.40.140.10">
    <property type="entry name" value="Cytidine Deaminase, domain 2"/>
    <property type="match status" value="1"/>
</dbReference>
<organism evidence="1 2">
    <name type="scientific">Catellatospora bangladeshensis</name>
    <dbReference type="NCBI Taxonomy" id="310355"/>
    <lineage>
        <taxon>Bacteria</taxon>
        <taxon>Bacillati</taxon>
        <taxon>Actinomycetota</taxon>
        <taxon>Actinomycetes</taxon>
        <taxon>Micromonosporales</taxon>
        <taxon>Micromonosporaceae</taxon>
        <taxon>Catellatospora</taxon>
    </lineage>
</organism>
<dbReference type="RefSeq" id="WP_203755555.1">
    <property type="nucleotide sequence ID" value="NZ_BONF01000048.1"/>
</dbReference>
<evidence type="ECO:0000313" key="1">
    <source>
        <dbReference type="EMBL" id="GIF85524.1"/>
    </source>
</evidence>
<protein>
    <recommendedName>
        <fullName evidence="3">Cytidine deaminase</fullName>
    </recommendedName>
</protein>
<accession>A0A8J3JYV0</accession>
<evidence type="ECO:0008006" key="3">
    <source>
        <dbReference type="Google" id="ProtNLM"/>
    </source>
</evidence>
<dbReference type="AlphaFoldDB" id="A0A8J3JYV0"/>
<proteinExistence type="predicted"/>
<dbReference type="EMBL" id="BONF01000048">
    <property type="protein sequence ID" value="GIF85524.1"/>
    <property type="molecule type" value="Genomic_DNA"/>
</dbReference>
<sequence length="117" mass="11555">MSEPSAETVSAEDRKLLTMARSARARIGAIEGAAVRDGDGRTYTGVSVNLPSFSVSALRLAVASAVAAGASTLEAALVVTEASMVDAGDLAAVSDVTTGIPVYLATPDGTIAATGTA</sequence>